<evidence type="ECO:0000256" key="7">
    <source>
        <dbReference type="ARBA" id="ARBA00023150"/>
    </source>
</evidence>
<comment type="caution">
    <text evidence="8">Lacks conserved residue(s) required for the propagation of feature annotation.</text>
</comment>
<comment type="function">
    <text evidence="8">Transfers a GMP moiety from GTP to Mo-molybdopterin (Mo-MPT) cofactor (Moco or molybdenum cofactor) to form Mo-molybdopterin guanine dinucleotide (Mo-MGD) cofactor.</text>
</comment>
<dbReference type="Gene3D" id="3.90.550.10">
    <property type="entry name" value="Spore Coat Polysaccharide Biosynthesis Protein SpsA, Chain A"/>
    <property type="match status" value="1"/>
</dbReference>
<feature type="binding site" evidence="8">
    <location>
        <position position="104"/>
    </location>
    <ligand>
        <name>GTP</name>
        <dbReference type="ChEBI" id="CHEBI:37565"/>
    </ligand>
</feature>
<dbReference type="Proteomes" id="UP000182332">
    <property type="component" value="Unassembled WGS sequence"/>
</dbReference>
<dbReference type="GO" id="GO:0061603">
    <property type="term" value="F:molybdenum cofactor guanylyltransferase activity"/>
    <property type="evidence" value="ECO:0007669"/>
    <property type="project" value="UniProtKB-EC"/>
</dbReference>
<dbReference type="PANTHER" id="PTHR19136">
    <property type="entry name" value="MOLYBDENUM COFACTOR GUANYLYLTRANSFERASE"/>
    <property type="match status" value="1"/>
</dbReference>
<feature type="binding site" evidence="8">
    <location>
        <position position="104"/>
    </location>
    <ligand>
        <name>Mg(2+)</name>
        <dbReference type="ChEBI" id="CHEBI:18420"/>
    </ligand>
</feature>
<keyword evidence="6 8" id="KW-0342">GTP-binding</keyword>
<evidence type="ECO:0000259" key="9">
    <source>
        <dbReference type="Pfam" id="PF12804"/>
    </source>
</evidence>
<dbReference type="Pfam" id="PF12804">
    <property type="entry name" value="NTP_transf_3"/>
    <property type="match status" value="1"/>
</dbReference>
<evidence type="ECO:0000256" key="4">
    <source>
        <dbReference type="ARBA" id="ARBA00022741"/>
    </source>
</evidence>
<dbReference type="InterPro" id="IPR025877">
    <property type="entry name" value="MobA-like_NTP_Trfase"/>
</dbReference>
<organism evidence="11 12">
    <name type="scientific">Pseudomonas graminis</name>
    <dbReference type="NCBI Taxonomy" id="158627"/>
    <lineage>
        <taxon>Bacteria</taxon>
        <taxon>Pseudomonadati</taxon>
        <taxon>Pseudomonadota</taxon>
        <taxon>Gammaproteobacteria</taxon>
        <taxon>Pseudomonadales</taxon>
        <taxon>Pseudomonadaceae</taxon>
        <taxon>Pseudomonas</taxon>
    </lineage>
</organism>
<keyword evidence="1 8" id="KW-0963">Cytoplasm</keyword>
<protein>
    <recommendedName>
        <fullName evidence="8">Molybdenum cofactor guanylyltransferase</fullName>
        <shortName evidence="8">MoCo guanylyltransferase</shortName>
        <ecNumber evidence="8">2.7.7.77</ecNumber>
    </recommendedName>
    <alternativeName>
        <fullName evidence="8">GTP:molybdopterin guanylyltransferase</fullName>
    </alternativeName>
    <alternativeName>
        <fullName evidence="8">Mo-MPT guanylyltransferase</fullName>
    </alternativeName>
    <alternativeName>
        <fullName evidence="8">Molybdopterin guanylyltransferase</fullName>
    </alternativeName>
    <alternativeName>
        <fullName evidence="8">Molybdopterin-guanine dinucleotide synthase</fullName>
        <shortName evidence="8">MGD synthase</shortName>
    </alternativeName>
</protein>
<evidence type="ECO:0000256" key="5">
    <source>
        <dbReference type="ARBA" id="ARBA00022842"/>
    </source>
</evidence>
<evidence type="ECO:0000313" key="10">
    <source>
        <dbReference type="EMBL" id="HEF25953.1"/>
    </source>
</evidence>
<keyword evidence="3 8" id="KW-0479">Metal-binding</keyword>
<feature type="binding site" evidence="8">
    <location>
        <position position="28"/>
    </location>
    <ligand>
        <name>GTP</name>
        <dbReference type="ChEBI" id="CHEBI:37565"/>
    </ligand>
</feature>
<reference evidence="10" key="2">
    <citation type="journal article" date="2020" name="mSystems">
        <title>Genome- and Community-Level Interaction Insights into Carbon Utilization and Element Cycling Functions of Hydrothermarchaeota in Hydrothermal Sediment.</title>
        <authorList>
            <person name="Zhou Z."/>
            <person name="Liu Y."/>
            <person name="Xu W."/>
            <person name="Pan J."/>
            <person name="Luo Z.H."/>
            <person name="Li M."/>
        </authorList>
    </citation>
    <scope>NUCLEOTIDE SEQUENCE [LARGE SCALE GENOMIC DNA]</scope>
    <source>
        <strain evidence="10">SpSt-200</strain>
    </source>
</reference>
<dbReference type="OrthoDB" id="9788394at2"/>
<name>A0A1I0CLH0_9PSED</name>
<dbReference type="InterPro" id="IPR013482">
    <property type="entry name" value="Molybde_CF_guanTrfase"/>
</dbReference>
<evidence type="ECO:0000256" key="3">
    <source>
        <dbReference type="ARBA" id="ARBA00022723"/>
    </source>
</evidence>
<comment type="domain">
    <text evidence="8">The N-terminal domain determines nucleotide recognition and specific binding, while the C-terminal domain determines the specific binding to the target protein.</text>
</comment>
<feature type="binding site" evidence="8">
    <location>
        <position position="74"/>
    </location>
    <ligand>
        <name>GTP</name>
        <dbReference type="ChEBI" id="CHEBI:37565"/>
    </ligand>
</feature>
<dbReference type="InterPro" id="IPR029044">
    <property type="entry name" value="Nucleotide-diphossugar_trans"/>
</dbReference>
<comment type="cofactor">
    <cofactor evidence="8">
        <name>Mg(2+)</name>
        <dbReference type="ChEBI" id="CHEBI:18420"/>
    </cofactor>
</comment>
<evidence type="ECO:0000256" key="1">
    <source>
        <dbReference type="ARBA" id="ARBA00022490"/>
    </source>
</evidence>
<dbReference type="EMBL" id="DSIN01000019">
    <property type="protein sequence ID" value="HEF25953.1"/>
    <property type="molecule type" value="Genomic_DNA"/>
</dbReference>
<dbReference type="CDD" id="cd02503">
    <property type="entry name" value="MobA"/>
    <property type="match status" value="1"/>
</dbReference>
<feature type="domain" description="MobA-like NTP transferase" evidence="9">
    <location>
        <begin position="13"/>
        <end position="169"/>
    </location>
</feature>
<dbReference type="AlphaFoldDB" id="A0A1I0CLH0"/>
<evidence type="ECO:0000256" key="6">
    <source>
        <dbReference type="ARBA" id="ARBA00023134"/>
    </source>
</evidence>
<dbReference type="RefSeq" id="WP_074887301.1">
    <property type="nucleotide sequence ID" value="NZ_FOHW01000008.1"/>
</dbReference>
<comment type="subunit">
    <text evidence="8">Monomer.</text>
</comment>
<evidence type="ECO:0000313" key="11">
    <source>
        <dbReference type="EMBL" id="SET20515.1"/>
    </source>
</evidence>
<evidence type="ECO:0000256" key="8">
    <source>
        <dbReference type="HAMAP-Rule" id="MF_00316"/>
    </source>
</evidence>
<dbReference type="EMBL" id="FOHW01000008">
    <property type="protein sequence ID" value="SET20515.1"/>
    <property type="molecule type" value="Genomic_DNA"/>
</dbReference>
<dbReference type="GO" id="GO:1902758">
    <property type="term" value="P:bis(molybdopterin guanine dinucleotide)molybdenum biosynthetic process"/>
    <property type="evidence" value="ECO:0007669"/>
    <property type="project" value="TreeGrafter"/>
</dbReference>
<dbReference type="HAMAP" id="MF_00316">
    <property type="entry name" value="MobA"/>
    <property type="match status" value="1"/>
</dbReference>
<keyword evidence="2 8" id="KW-0808">Transferase</keyword>
<dbReference type="GO" id="GO:0046872">
    <property type="term" value="F:metal ion binding"/>
    <property type="evidence" value="ECO:0007669"/>
    <property type="project" value="UniProtKB-KW"/>
</dbReference>
<proteinExistence type="inferred from homology"/>
<reference evidence="11 12" key="1">
    <citation type="submission" date="2016-10" db="EMBL/GenBank/DDBJ databases">
        <authorList>
            <person name="de Groot N.N."/>
        </authorList>
    </citation>
    <scope>NUCLEOTIDE SEQUENCE [LARGE SCALE GENOMIC DNA]</scope>
    <source>
        <strain evidence="11 12">DSM 11363</strain>
    </source>
</reference>
<evidence type="ECO:0000313" key="12">
    <source>
        <dbReference type="Proteomes" id="UP000182332"/>
    </source>
</evidence>
<dbReference type="GO" id="GO:0005737">
    <property type="term" value="C:cytoplasm"/>
    <property type="evidence" value="ECO:0007669"/>
    <property type="project" value="UniProtKB-SubCell"/>
</dbReference>
<sequence>MTPSDALPPCSILLLAGGQGRRMGGRDKGLIAWRDKPFIEHLHGLVRPLTDDLIVSCNRNREQYARYADKLVEDEQQDFPGPYAGIRAGLAVAKHGYLLVIPCDMPLLDRALLDGLRQTAAENPGAPVMVRQGEQWEPLLCCIPTRHASVFEQHWQQGQRSPRRTLAELRAVGLQCEADDPRLANLNTPDLLTEIMP</sequence>
<keyword evidence="5 8" id="KW-0460">Magnesium</keyword>
<dbReference type="EC" id="2.7.7.77" evidence="8"/>
<keyword evidence="7 8" id="KW-0501">Molybdenum cofactor biosynthesis</keyword>
<accession>A0A1I0CLH0</accession>
<dbReference type="PANTHER" id="PTHR19136:SF81">
    <property type="entry name" value="MOLYBDENUM COFACTOR GUANYLYLTRANSFERASE"/>
    <property type="match status" value="1"/>
</dbReference>
<keyword evidence="11" id="KW-0548">Nucleotidyltransferase</keyword>
<dbReference type="GO" id="GO:0005525">
    <property type="term" value="F:GTP binding"/>
    <property type="evidence" value="ECO:0007669"/>
    <property type="project" value="UniProtKB-UniRule"/>
</dbReference>
<dbReference type="SUPFAM" id="SSF53448">
    <property type="entry name" value="Nucleotide-diphospho-sugar transferases"/>
    <property type="match status" value="1"/>
</dbReference>
<dbReference type="NCBIfam" id="TIGR02665">
    <property type="entry name" value="molyb_mobA"/>
    <property type="match status" value="1"/>
</dbReference>
<evidence type="ECO:0000256" key="2">
    <source>
        <dbReference type="ARBA" id="ARBA00022679"/>
    </source>
</evidence>
<comment type="subcellular location">
    <subcellularLocation>
        <location evidence="8">Cytoplasm</location>
    </subcellularLocation>
</comment>
<comment type="catalytic activity">
    <reaction evidence="8">
        <text>Mo-molybdopterin + GTP + H(+) = Mo-molybdopterin guanine dinucleotide + diphosphate</text>
        <dbReference type="Rhea" id="RHEA:34243"/>
        <dbReference type="ChEBI" id="CHEBI:15378"/>
        <dbReference type="ChEBI" id="CHEBI:33019"/>
        <dbReference type="ChEBI" id="CHEBI:37565"/>
        <dbReference type="ChEBI" id="CHEBI:71302"/>
        <dbReference type="ChEBI" id="CHEBI:71310"/>
        <dbReference type="EC" id="2.7.7.77"/>
    </reaction>
</comment>
<gene>
    <name evidence="8 10" type="primary">mobA</name>
    <name evidence="10" type="ORF">ENP23_09260</name>
    <name evidence="11" type="ORF">SAMN05216197_10883</name>
</gene>
<comment type="similarity">
    <text evidence="8">Belongs to the MobA family.</text>
</comment>
<feature type="binding site" evidence="8">
    <location>
        <begin position="15"/>
        <end position="17"/>
    </location>
    <ligand>
        <name>GTP</name>
        <dbReference type="ChEBI" id="CHEBI:37565"/>
    </ligand>
</feature>
<keyword evidence="4 8" id="KW-0547">Nucleotide-binding</keyword>